<accession>A0ABW2B9Y9</accession>
<dbReference type="Proteomes" id="UP001596353">
    <property type="component" value="Unassembled WGS sequence"/>
</dbReference>
<comment type="caution">
    <text evidence="2">The sequence shown here is derived from an EMBL/GenBank/DDBJ whole genome shotgun (WGS) entry which is preliminary data.</text>
</comment>
<name>A0ABW2B9Y9_9RHOB</name>
<protein>
    <submittedName>
        <fullName evidence="2">Acyl-CoA dehydrogenase family protein</fullName>
    </submittedName>
</protein>
<sequence length="119" mass="12912">MHFDLTEDQQVFRDNVARFARSELAPEAARRARASGYPWEIAKRMAELDLMGIPLPETDGGIGGTLVDALIALQTVAEACPRSGDVIQAATSVPCVPLLNTAPQIRRPAIWCRSSRAVP</sequence>
<dbReference type="Pfam" id="PF02771">
    <property type="entry name" value="Acyl-CoA_dh_N"/>
    <property type="match status" value="1"/>
</dbReference>
<dbReference type="PANTHER" id="PTHR43884:SF12">
    <property type="entry name" value="ISOVALERYL-COA DEHYDROGENASE, MITOCHONDRIAL-RELATED"/>
    <property type="match status" value="1"/>
</dbReference>
<reference evidence="3" key="1">
    <citation type="journal article" date="2019" name="Int. J. Syst. Evol. Microbiol.">
        <title>The Global Catalogue of Microorganisms (GCM) 10K type strain sequencing project: providing services to taxonomists for standard genome sequencing and annotation.</title>
        <authorList>
            <consortium name="The Broad Institute Genomics Platform"/>
            <consortium name="The Broad Institute Genome Sequencing Center for Infectious Disease"/>
            <person name="Wu L."/>
            <person name="Ma J."/>
        </authorList>
    </citation>
    <scope>NUCLEOTIDE SEQUENCE [LARGE SCALE GENOMIC DNA]</scope>
    <source>
        <strain evidence="3">CCUG 66188</strain>
    </source>
</reference>
<evidence type="ECO:0000313" key="2">
    <source>
        <dbReference type="EMBL" id="MFC6762411.1"/>
    </source>
</evidence>
<organism evidence="2 3">
    <name type="scientific">Sulfitobacter porphyrae</name>
    <dbReference type="NCBI Taxonomy" id="1246864"/>
    <lineage>
        <taxon>Bacteria</taxon>
        <taxon>Pseudomonadati</taxon>
        <taxon>Pseudomonadota</taxon>
        <taxon>Alphaproteobacteria</taxon>
        <taxon>Rhodobacterales</taxon>
        <taxon>Roseobacteraceae</taxon>
        <taxon>Sulfitobacter</taxon>
    </lineage>
</organism>
<dbReference type="EMBL" id="JBHSWG010000004">
    <property type="protein sequence ID" value="MFC6762411.1"/>
    <property type="molecule type" value="Genomic_DNA"/>
</dbReference>
<proteinExistence type="predicted"/>
<gene>
    <name evidence="2" type="ORF">ACFQFQ_27370</name>
</gene>
<dbReference type="PANTHER" id="PTHR43884">
    <property type="entry name" value="ACYL-COA DEHYDROGENASE"/>
    <property type="match status" value="1"/>
</dbReference>
<dbReference type="SUPFAM" id="SSF56645">
    <property type="entry name" value="Acyl-CoA dehydrogenase NM domain-like"/>
    <property type="match status" value="1"/>
</dbReference>
<dbReference type="InterPro" id="IPR037069">
    <property type="entry name" value="AcylCoA_DH/ox_N_sf"/>
</dbReference>
<dbReference type="InterPro" id="IPR013786">
    <property type="entry name" value="AcylCoA_DH/ox_N"/>
</dbReference>
<dbReference type="Gene3D" id="1.10.540.10">
    <property type="entry name" value="Acyl-CoA dehydrogenase/oxidase, N-terminal domain"/>
    <property type="match status" value="1"/>
</dbReference>
<evidence type="ECO:0000259" key="1">
    <source>
        <dbReference type="Pfam" id="PF02771"/>
    </source>
</evidence>
<dbReference type="InterPro" id="IPR009100">
    <property type="entry name" value="AcylCoA_DH/oxidase_NM_dom_sf"/>
</dbReference>
<keyword evidence="3" id="KW-1185">Reference proteome</keyword>
<evidence type="ECO:0000313" key="3">
    <source>
        <dbReference type="Proteomes" id="UP001596353"/>
    </source>
</evidence>
<feature type="domain" description="Acyl-CoA dehydrogenase/oxidase N-terminal" evidence="1">
    <location>
        <begin position="6"/>
        <end position="100"/>
    </location>
</feature>